<protein>
    <recommendedName>
        <fullName evidence="1">YgjP-like metallopeptidase domain-containing protein</fullName>
    </recommendedName>
</protein>
<dbReference type="AlphaFoldDB" id="A0A0P6XK94"/>
<dbReference type="Pfam" id="PF01863">
    <property type="entry name" value="YgjP-like"/>
    <property type="match status" value="1"/>
</dbReference>
<dbReference type="InterPro" id="IPR002725">
    <property type="entry name" value="YgjP-like_metallopeptidase"/>
</dbReference>
<reference evidence="2 3" key="1">
    <citation type="submission" date="2015-07" db="EMBL/GenBank/DDBJ databases">
        <title>Draft genome of Bellilinea caldifistulae DSM 17877.</title>
        <authorList>
            <person name="Hemp J."/>
            <person name="Ward L.M."/>
            <person name="Pace L.A."/>
            <person name="Fischer W.W."/>
        </authorList>
    </citation>
    <scope>NUCLEOTIDE SEQUENCE [LARGE SCALE GENOMIC DNA]</scope>
    <source>
        <strain evidence="2 3">GOMI-1</strain>
    </source>
</reference>
<dbReference type="PANTHER" id="PTHR30399">
    <property type="entry name" value="UNCHARACTERIZED PROTEIN YGJP"/>
    <property type="match status" value="1"/>
</dbReference>
<proteinExistence type="predicted"/>
<dbReference type="InterPro" id="IPR053136">
    <property type="entry name" value="UTP_pyrophosphatase-like"/>
</dbReference>
<evidence type="ECO:0000313" key="3">
    <source>
        <dbReference type="Proteomes" id="UP000050514"/>
    </source>
</evidence>
<dbReference type="STRING" id="360411.AC812_09020"/>
<comment type="caution">
    <text evidence="2">The sequence shown here is derived from an EMBL/GenBank/DDBJ whole genome shotgun (WGS) entry which is preliminary data.</text>
</comment>
<evidence type="ECO:0000259" key="1">
    <source>
        <dbReference type="Pfam" id="PF01863"/>
    </source>
</evidence>
<keyword evidence="3" id="KW-1185">Reference proteome</keyword>
<gene>
    <name evidence="2" type="ORF">AC812_09020</name>
</gene>
<dbReference type="OrthoDB" id="9811177at2"/>
<accession>A0A0P6XK94</accession>
<organism evidence="2 3">
    <name type="scientific">Bellilinea caldifistulae</name>
    <dbReference type="NCBI Taxonomy" id="360411"/>
    <lineage>
        <taxon>Bacteria</taxon>
        <taxon>Bacillati</taxon>
        <taxon>Chloroflexota</taxon>
        <taxon>Anaerolineae</taxon>
        <taxon>Anaerolineales</taxon>
        <taxon>Anaerolineaceae</taxon>
        <taxon>Bellilinea</taxon>
    </lineage>
</organism>
<dbReference type="Proteomes" id="UP000050514">
    <property type="component" value="Unassembled WGS sequence"/>
</dbReference>
<feature type="domain" description="YgjP-like metallopeptidase" evidence="1">
    <location>
        <begin position="15"/>
        <end position="221"/>
    </location>
</feature>
<dbReference type="EMBL" id="LGHJ01000014">
    <property type="protein sequence ID" value="KPL75411.1"/>
    <property type="molecule type" value="Genomic_DNA"/>
</dbReference>
<sequence length="244" mass="28269">MNPPKIDRLIRSQRKTVALIIRPDGSLEVRAPLRLPKKEILEWVASKSNWIEKHRQQVLQIQAEKAQAVSRSLQNGDLLYVMGKTYPLRVIKTQTQTLRLEKTRLVMSSDLLPHAKTALQKFLTELLNLTLAVRFSIFTEQIGKQPARVRISKARTRWGSCSSNGTIAINWRLSMAPLEILDYIIVHELVHLKHPNHSRAFWAEVARILPDYKARKQWLKQYAAWLTLERINDQPLPPYHPAVK</sequence>
<evidence type="ECO:0000313" key="2">
    <source>
        <dbReference type="EMBL" id="KPL75411.1"/>
    </source>
</evidence>
<dbReference type="CDD" id="cd07344">
    <property type="entry name" value="M48_yhfN_like"/>
    <property type="match status" value="1"/>
</dbReference>
<dbReference type="RefSeq" id="WP_061914067.1">
    <property type="nucleotide sequence ID" value="NZ_DF967971.1"/>
</dbReference>
<name>A0A0P6XK94_9CHLR</name>
<dbReference type="PANTHER" id="PTHR30399:SF1">
    <property type="entry name" value="UTP PYROPHOSPHATASE"/>
    <property type="match status" value="1"/>
</dbReference>
<dbReference type="Gene3D" id="3.30.2010.10">
    <property type="entry name" value="Metalloproteases ('zincins'), catalytic domain"/>
    <property type="match status" value="1"/>
</dbReference>